<gene>
    <name evidence="2" type="ORF">N0V93_003560</name>
</gene>
<dbReference type="CDD" id="cd05325">
    <property type="entry name" value="carb_red_sniffer_like_SDR_c"/>
    <property type="match status" value="1"/>
</dbReference>
<organism evidence="2 3">
    <name type="scientific">Gnomoniopsis smithogilvyi</name>
    <dbReference type="NCBI Taxonomy" id="1191159"/>
    <lineage>
        <taxon>Eukaryota</taxon>
        <taxon>Fungi</taxon>
        <taxon>Dikarya</taxon>
        <taxon>Ascomycota</taxon>
        <taxon>Pezizomycotina</taxon>
        <taxon>Sordariomycetes</taxon>
        <taxon>Sordariomycetidae</taxon>
        <taxon>Diaporthales</taxon>
        <taxon>Gnomoniaceae</taxon>
        <taxon>Gnomoniopsis</taxon>
    </lineage>
</organism>
<dbReference type="GO" id="GO:0005737">
    <property type="term" value="C:cytoplasm"/>
    <property type="evidence" value="ECO:0007669"/>
    <property type="project" value="TreeGrafter"/>
</dbReference>
<dbReference type="GO" id="GO:0016491">
    <property type="term" value="F:oxidoreductase activity"/>
    <property type="evidence" value="ECO:0007669"/>
    <property type="project" value="TreeGrafter"/>
</dbReference>
<dbReference type="OrthoDB" id="9876299at2759"/>
<dbReference type="InterPro" id="IPR002347">
    <property type="entry name" value="SDR_fam"/>
</dbReference>
<proteinExistence type="inferred from homology"/>
<dbReference type="PRINTS" id="PR00081">
    <property type="entry name" value="GDHRDH"/>
</dbReference>
<dbReference type="Gene3D" id="3.40.50.720">
    <property type="entry name" value="NAD(P)-binding Rossmann-like Domain"/>
    <property type="match status" value="1"/>
</dbReference>
<reference evidence="2" key="1">
    <citation type="submission" date="2022-10" db="EMBL/GenBank/DDBJ databases">
        <title>Tapping the CABI collections for fungal endophytes: first genome assemblies for Collariella, Neodidymelliopsis, Ascochyta clinopodiicola, Didymella pomorum, Didymosphaeria variabile, Neocosmospora piperis and Neocucurbitaria cava.</title>
        <authorList>
            <person name="Hill R."/>
        </authorList>
    </citation>
    <scope>NUCLEOTIDE SEQUENCE</scope>
    <source>
        <strain evidence="2">IMI 355082</strain>
    </source>
</reference>
<comment type="similarity">
    <text evidence="1">Belongs to the short-chain dehydrogenases/reductases (SDR) family.</text>
</comment>
<evidence type="ECO:0000313" key="2">
    <source>
        <dbReference type="EMBL" id="KAJ4394343.1"/>
    </source>
</evidence>
<protein>
    <submittedName>
        <fullName evidence="2">Uncharacterized protein</fullName>
    </submittedName>
</protein>
<dbReference type="Pfam" id="PF00106">
    <property type="entry name" value="adh_short"/>
    <property type="match status" value="1"/>
</dbReference>
<dbReference type="PANTHER" id="PTHR43544:SF26">
    <property type="entry name" value="SHORT CHAIN DEHYDROGENASE_REDUCTASE FAMILY OXIDOREDUCTASE (JCVI)"/>
    <property type="match status" value="1"/>
</dbReference>
<dbReference type="EMBL" id="JAPEVB010000002">
    <property type="protein sequence ID" value="KAJ4394343.1"/>
    <property type="molecule type" value="Genomic_DNA"/>
</dbReference>
<dbReference type="Proteomes" id="UP001140453">
    <property type="component" value="Unassembled WGS sequence"/>
</dbReference>
<keyword evidence="3" id="KW-1185">Reference proteome</keyword>
<dbReference type="AlphaFoldDB" id="A0A9W8YYT5"/>
<evidence type="ECO:0000256" key="1">
    <source>
        <dbReference type="ARBA" id="ARBA00006484"/>
    </source>
</evidence>
<dbReference type="InterPro" id="IPR036291">
    <property type="entry name" value="NAD(P)-bd_dom_sf"/>
</dbReference>
<evidence type="ECO:0000313" key="3">
    <source>
        <dbReference type="Proteomes" id="UP001140453"/>
    </source>
</evidence>
<dbReference type="SUPFAM" id="SSF51735">
    <property type="entry name" value="NAD(P)-binding Rossmann-fold domains"/>
    <property type="match status" value="1"/>
</dbReference>
<comment type="caution">
    <text evidence="2">The sequence shown here is derived from an EMBL/GenBank/DDBJ whole genome shotgun (WGS) entry which is preliminary data.</text>
</comment>
<sequence>MQEDKANTVYLVTGANRGLGLGLVRQLLARPNTTIIATVRSEQAATMLREEMTPDQGNLYIIELDFSKVIAPESIRNMVDQVGVDHIDVLINNAGSVPPMTPAITTTAEDLRAAFETDTIAPLMVFQALWPLLQKSKSSPKLIMVTSSVGSIAEMEPVPGGAYGPSRAAKNWLTKALHKEHKDDGLIAIALHPGWVQTRAGQFAADQWGYAQAPPVTVESSVAGMLEVIDTATQDKSGKFLTQEGEVLGW</sequence>
<dbReference type="InterPro" id="IPR051468">
    <property type="entry name" value="Fungal_SecMetab_SDRs"/>
</dbReference>
<accession>A0A9W8YYT5</accession>
<name>A0A9W8YYT5_9PEZI</name>
<dbReference type="PANTHER" id="PTHR43544">
    <property type="entry name" value="SHORT-CHAIN DEHYDROGENASE/REDUCTASE"/>
    <property type="match status" value="1"/>
</dbReference>